<sequence length="980" mass="111341">MAASTVTCTPVKISNSSQACFVCSTVGTRTKKIHEGTGKHNLKLLLSKYGEVEVIEGLICRNCERHLLTLDRQVNEFREKCQTSSRLNSNVKRCARSPLVAEGKSFKKHSNLSSCKITEITDSVEIRCAEECPTPSSSTKPPKTVRPRQIFPPLPQETNSIKKDITRVGMEHNYFKLSDNSRISSSCGMPKLDSTKKTSQEFDDILLELRDLCSSPKPSQCVLTKSNITLLTAAMNTKSAEALANAAMDIPNVATHVTHVLSKKINHTASNMGNRKHGFVSYLMKKDYNSLKTLSWNDVICEAVTKFPELVLLLVTCMLAPEKRTLLEKLRSLIPRLGMIYGVIMQGRIPELSRVQRVIAMLLQDNLTDQKVFDRLQKVGVCLSYTQSKAIMDEVGGHFNSELIDAVRNGSRLRLVGDNCNYRVNVHDERTDAHSVMHHDFASAAVVQLLDFKELNNIAPQIDYLCTNHTTFLTNNTECHEMKMEYVVHIARVAVRILPCFQFLKDVIPQHLTGRFSKELAVKSKVVPLPVLVNCNEQDYNHVVRILDFYEETLNQIYTKAEISYDDNVTVHIGGDQLTRDRFSGAKRLRIRGATASERFGHLSPITFEFFHMQMNYLALFYKILYKEDSIQEMGTMRAEQQRIMRRSVKADVKNAYEADADFAISFTDAYITEALLEFFGMEDVNDIQTRNVPPPNLASADDRREWMYTTFMKLIDQFVWPRKNVTMQDETVLDDGNIITVKLANGSMCTVLLKPRKPQVVAEDYVQNYGHTVLELGLLFKSMCDLCKLPDRDRGIRILKMAMIIFKANNNLSKYALEIMRLLVHQLCIFSEQQANEEFYGLFVNTKGQINSFIPADRQMEYIVKLVKQNMKHMCSNKTGTNIKKVTSALAGIADIAENFDRSSRVIIRSKKHSAVSAQDDELAMIEDLRRVRPFQCEPGRYHATFAHISNTIQSNLDRQHLYAWIHSNIVKFATEIGN</sequence>
<evidence type="ECO:0000256" key="1">
    <source>
        <dbReference type="SAM" id="MobiDB-lite"/>
    </source>
</evidence>
<proteinExistence type="predicted"/>
<name>A0ABM0M320_SACKO</name>
<dbReference type="InterPro" id="IPR046496">
    <property type="entry name" value="DUF6589"/>
</dbReference>
<dbReference type="Proteomes" id="UP000694865">
    <property type="component" value="Unplaced"/>
</dbReference>
<evidence type="ECO:0000313" key="4">
    <source>
        <dbReference type="RefSeq" id="XP_006814411.1"/>
    </source>
</evidence>
<dbReference type="GeneID" id="102801398"/>
<evidence type="ECO:0000313" key="3">
    <source>
        <dbReference type="Proteomes" id="UP000694865"/>
    </source>
</evidence>
<protein>
    <submittedName>
        <fullName evidence="4">Uncharacterized protein LOC102801398</fullName>
    </submittedName>
</protein>
<keyword evidence="3" id="KW-1185">Reference proteome</keyword>
<dbReference type="Pfam" id="PF20231">
    <property type="entry name" value="DUF6589"/>
    <property type="match status" value="1"/>
</dbReference>
<accession>A0ABM0M320</accession>
<organism evidence="3 4">
    <name type="scientific">Saccoglossus kowalevskii</name>
    <name type="common">Acorn worm</name>
    <dbReference type="NCBI Taxonomy" id="10224"/>
    <lineage>
        <taxon>Eukaryota</taxon>
        <taxon>Metazoa</taxon>
        <taxon>Hemichordata</taxon>
        <taxon>Enteropneusta</taxon>
        <taxon>Harrimaniidae</taxon>
        <taxon>Saccoglossus</taxon>
    </lineage>
</organism>
<feature type="region of interest" description="Disordered" evidence="1">
    <location>
        <begin position="131"/>
        <end position="156"/>
    </location>
</feature>
<evidence type="ECO:0000259" key="2">
    <source>
        <dbReference type="Pfam" id="PF20231"/>
    </source>
</evidence>
<dbReference type="RefSeq" id="XP_006814411.1">
    <property type="nucleotide sequence ID" value="XM_006814348.1"/>
</dbReference>
<feature type="domain" description="DUF6589" evidence="2">
    <location>
        <begin position="469"/>
        <end position="914"/>
    </location>
</feature>
<feature type="compositionally biased region" description="Low complexity" evidence="1">
    <location>
        <begin position="133"/>
        <end position="142"/>
    </location>
</feature>
<gene>
    <name evidence="4" type="primary">LOC102801398</name>
</gene>
<reference evidence="4" key="1">
    <citation type="submission" date="2025-08" db="UniProtKB">
        <authorList>
            <consortium name="RefSeq"/>
        </authorList>
    </citation>
    <scope>IDENTIFICATION</scope>
    <source>
        <tissue evidence="4">Testes</tissue>
    </source>
</reference>